<protein>
    <recommendedName>
        <fullName evidence="4">Peptidase inhibitor family I36</fullName>
    </recommendedName>
</protein>
<evidence type="ECO:0000313" key="3">
    <source>
        <dbReference type="Proteomes" id="UP000238312"/>
    </source>
</evidence>
<organism evidence="2 3">
    <name type="scientific">Nonomuraea fuscirosea</name>
    <dbReference type="NCBI Taxonomy" id="1291556"/>
    <lineage>
        <taxon>Bacteria</taxon>
        <taxon>Bacillati</taxon>
        <taxon>Actinomycetota</taxon>
        <taxon>Actinomycetes</taxon>
        <taxon>Streptosporangiales</taxon>
        <taxon>Streptosporangiaceae</taxon>
        <taxon>Nonomuraea</taxon>
    </lineage>
</organism>
<evidence type="ECO:0008006" key="4">
    <source>
        <dbReference type="Google" id="ProtNLM"/>
    </source>
</evidence>
<accession>A0A2T0MZV6</accession>
<feature type="signal peptide" evidence="1">
    <location>
        <begin position="1"/>
        <end position="27"/>
    </location>
</feature>
<dbReference type="EMBL" id="PVNG01000008">
    <property type="protein sequence ID" value="PRX64936.1"/>
    <property type="molecule type" value="Genomic_DNA"/>
</dbReference>
<evidence type="ECO:0000313" key="2">
    <source>
        <dbReference type="EMBL" id="PRX64936.1"/>
    </source>
</evidence>
<name>A0A2T0MZV6_9ACTN</name>
<feature type="chain" id="PRO_5015665413" description="Peptidase inhibitor family I36" evidence="1">
    <location>
        <begin position="28"/>
        <end position="135"/>
    </location>
</feature>
<reference evidence="2 3" key="1">
    <citation type="submission" date="2018-03" db="EMBL/GenBank/DDBJ databases">
        <title>Genomic Encyclopedia of Type Strains, Phase III (KMG-III): the genomes of soil and plant-associated and newly described type strains.</title>
        <authorList>
            <person name="Whitman W."/>
        </authorList>
    </citation>
    <scope>NUCLEOTIDE SEQUENCE [LARGE SCALE GENOMIC DNA]</scope>
    <source>
        <strain evidence="2 3">CGMCC 4.7104</strain>
    </source>
</reference>
<evidence type="ECO:0000256" key="1">
    <source>
        <dbReference type="SAM" id="SignalP"/>
    </source>
</evidence>
<keyword evidence="1" id="KW-0732">Signal</keyword>
<proteinExistence type="predicted"/>
<keyword evidence="3" id="KW-1185">Reference proteome</keyword>
<dbReference type="RefSeq" id="WP_181307592.1">
    <property type="nucleotide sequence ID" value="NZ_PVNG01000008.1"/>
</dbReference>
<comment type="caution">
    <text evidence="2">The sequence shown here is derived from an EMBL/GenBank/DDBJ whole genome shotgun (WGS) entry which is preliminary data.</text>
</comment>
<dbReference type="AlphaFoldDB" id="A0A2T0MZV6"/>
<sequence>MRNSFKILTVAAVALAGVVAPATTAQANATGCTQLGSWKTDSVCIDVRGKGTYVNYASVYIHAQLGYPCNVRLYITFFDLKGAKYSQSVSATHDGCYGFKGHQQTYKANMREGRVCGAVSVNGVMKPGACVNIRK</sequence>
<gene>
    <name evidence="2" type="ORF">B0I32_108297</name>
</gene>
<dbReference type="Proteomes" id="UP000238312">
    <property type="component" value="Unassembled WGS sequence"/>
</dbReference>